<evidence type="ECO:0000313" key="9">
    <source>
        <dbReference type="Proteomes" id="UP000014461"/>
    </source>
</evidence>
<keyword evidence="3 6" id="KW-0645">Protease</keyword>
<dbReference type="NCBIfam" id="TIGR02227">
    <property type="entry name" value="sigpep_I_bact"/>
    <property type="match status" value="1"/>
</dbReference>
<dbReference type="GO" id="GO:0004252">
    <property type="term" value="F:serine-type endopeptidase activity"/>
    <property type="evidence" value="ECO:0007669"/>
    <property type="project" value="InterPro"/>
</dbReference>
<dbReference type="GO" id="GO:0009003">
    <property type="term" value="F:signal peptidase activity"/>
    <property type="evidence" value="ECO:0007669"/>
    <property type="project" value="UniProtKB-EC"/>
</dbReference>
<comment type="subcellular location">
    <subcellularLocation>
        <location evidence="6">Membrane</location>
        <topology evidence="6">Multi-pass membrane protein</topology>
    </subcellularLocation>
</comment>
<evidence type="ECO:0000256" key="2">
    <source>
        <dbReference type="ARBA" id="ARBA00019232"/>
    </source>
</evidence>
<comment type="similarity">
    <text evidence="1 6">Belongs to the peptidase S26 family.</text>
</comment>
<dbReference type="Proteomes" id="UP000014461">
    <property type="component" value="Unassembled WGS sequence"/>
</dbReference>
<dbReference type="PROSITE" id="PS00501">
    <property type="entry name" value="SPASE_I_1"/>
    <property type="match status" value="1"/>
</dbReference>
<feature type="domain" description="Peptidase S26" evidence="7">
    <location>
        <begin position="45"/>
        <end position="185"/>
    </location>
</feature>
<dbReference type="InterPro" id="IPR019533">
    <property type="entry name" value="Peptidase_S26"/>
</dbReference>
<keyword evidence="6" id="KW-0472">Membrane</keyword>
<dbReference type="STRING" id="1331007.AALB_3924"/>
<keyword evidence="6" id="KW-0812">Transmembrane</keyword>
<dbReference type="EMBL" id="BARX01000035">
    <property type="protein sequence ID" value="GAD03844.1"/>
    <property type="molecule type" value="Genomic_DNA"/>
</dbReference>
<sequence length="187" mass="21123">MGLNLGILLLLLAIIGQQQRRRKYLGRQPKHNIKTGLLWLLLLPVSTLLSLVLAFASGLSLYQVPSGSMLPTLPLGSIILVDRYTKPQRCDMVVFTHQQINYVKRLVAPPNSQFTLQGHLLTQQQKPWDCPQLRWQPPLAKGQQTIHLDEQQWFAMGDNRAFSFDSRNFGAIASKDIVGVVTLVWVN</sequence>
<protein>
    <recommendedName>
        <fullName evidence="2 6">Signal peptidase I</fullName>
        <ecNumber evidence="6">3.4.21.89</ecNumber>
    </recommendedName>
</protein>
<evidence type="ECO:0000256" key="6">
    <source>
        <dbReference type="RuleBase" id="RU362042"/>
    </source>
</evidence>
<keyword evidence="9" id="KW-1185">Reference proteome</keyword>
<dbReference type="GO" id="GO:0016020">
    <property type="term" value="C:membrane"/>
    <property type="evidence" value="ECO:0007669"/>
    <property type="project" value="UniProtKB-SubCell"/>
</dbReference>
<evidence type="ECO:0000256" key="1">
    <source>
        <dbReference type="ARBA" id="ARBA00009370"/>
    </source>
</evidence>
<keyword evidence="6" id="KW-1133">Transmembrane helix</keyword>
<dbReference type="PANTHER" id="PTHR43390:SF1">
    <property type="entry name" value="CHLOROPLAST PROCESSING PEPTIDASE"/>
    <property type="match status" value="1"/>
</dbReference>
<proteinExistence type="inferred from homology"/>
<dbReference type="InterPro" id="IPR000223">
    <property type="entry name" value="Pept_S26A_signal_pept_1"/>
</dbReference>
<evidence type="ECO:0000259" key="7">
    <source>
        <dbReference type="Pfam" id="PF10502"/>
    </source>
</evidence>
<dbReference type="SUPFAM" id="SSF51306">
    <property type="entry name" value="LexA/Signal peptidase"/>
    <property type="match status" value="1"/>
</dbReference>
<comment type="catalytic activity">
    <reaction evidence="6">
        <text>Cleavage of hydrophobic, N-terminal signal or leader sequences from secreted and periplasmic proteins.</text>
        <dbReference type="EC" id="3.4.21.89"/>
    </reaction>
</comment>
<comment type="caution">
    <text evidence="6">Lacks conserved residue(s) required for the propagation of feature annotation.</text>
</comment>
<evidence type="ECO:0000313" key="8">
    <source>
        <dbReference type="EMBL" id="GAD03844.1"/>
    </source>
</evidence>
<dbReference type="GO" id="GO:0006465">
    <property type="term" value="P:signal peptide processing"/>
    <property type="evidence" value="ECO:0007669"/>
    <property type="project" value="InterPro"/>
</dbReference>
<dbReference type="PRINTS" id="PR00727">
    <property type="entry name" value="LEADERPTASE"/>
</dbReference>
<evidence type="ECO:0000256" key="5">
    <source>
        <dbReference type="PIRSR" id="PIRSR600223-1"/>
    </source>
</evidence>
<comment type="caution">
    <text evidence="8">The sequence shown here is derived from an EMBL/GenBank/DDBJ whole genome shotgun (WGS) entry which is preliminary data.</text>
</comment>
<name>R9PR84_AGAAL</name>
<keyword evidence="4 6" id="KW-0378">Hydrolase</keyword>
<organism evidence="8 9">
    <name type="scientific">Agarivorans albus MKT 106</name>
    <dbReference type="NCBI Taxonomy" id="1331007"/>
    <lineage>
        <taxon>Bacteria</taxon>
        <taxon>Pseudomonadati</taxon>
        <taxon>Pseudomonadota</taxon>
        <taxon>Gammaproteobacteria</taxon>
        <taxon>Alteromonadales</taxon>
        <taxon>Alteromonadaceae</taxon>
        <taxon>Agarivorans</taxon>
    </lineage>
</organism>
<dbReference type="InterPro" id="IPR019756">
    <property type="entry name" value="Pept_S26A_signal_pept_1_Ser-AS"/>
</dbReference>
<feature type="active site" evidence="5">
    <location>
        <position position="104"/>
    </location>
</feature>
<dbReference type="CDD" id="cd06530">
    <property type="entry name" value="S26_SPase_I"/>
    <property type="match status" value="1"/>
</dbReference>
<feature type="transmembrane region" description="Helical" evidence="6">
    <location>
        <begin position="37"/>
        <end position="62"/>
    </location>
</feature>
<reference evidence="8" key="1">
    <citation type="journal article" date="2013" name="Genome Announc.">
        <title>Draft Genome Sequence of Agarivorans albus Strain MKT 106T, an Agarolytic Marine Bacterium.</title>
        <authorList>
            <person name="Yasuike M."/>
            <person name="Nakamura Y."/>
            <person name="Kai W."/>
            <person name="Fujiwara A."/>
            <person name="Fukui Y."/>
            <person name="Satomi M."/>
            <person name="Sano M."/>
        </authorList>
    </citation>
    <scope>NUCLEOTIDE SEQUENCE [LARGE SCALE GENOMIC DNA]</scope>
</reference>
<dbReference type="AlphaFoldDB" id="R9PR84"/>
<dbReference type="PANTHER" id="PTHR43390">
    <property type="entry name" value="SIGNAL PEPTIDASE I"/>
    <property type="match status" value="1"/>
</dbReference>
<evidence type="ECO:0000256" key="3">
    <source>
        <dbReference type="ARBA" id="ARBA00022670"/>
    </source>
</evidence>
<evidence type="ECO:0000256" key="4">
    <source>
        <dbReference type="ARBA" id="ARBA00022801"/>
    </source>
</evidence>
<dbReference type="Gene3D" id="2.10.109.10">
    <property type="entry name" value="Umud Fragment, subunit A"/>
    <property type="match status" value="1"/>
</dbReference>
<dbReference type="InterPro" id="IPR036286">
    <property type="entry name" value="LexA/Signal_pep-like_sf"/>
</dbReference>
<accession>R9PR84</accession>
<gene>
    <name evidence="8" type="ORF">AALB_3924</name>
</gene>
<dbReference type="EC" id="3.4.21.89" evidence="6"/>
<feature type="active site" evidence="5">
    <location>
        <position position="68"/>
    </location>
</feature>
<dbReference type="Pfam" id="PF10502">
    <property type="entry name" value="Peptidase_S26"/>
    <property type="match status" value="1"/>
</dbReference>